<dbReference type="InterPro" id="IPR011051">
    <property type="entry name" value="RmlC_Cupin_sf"/>
</dbReference>
<feature type="domain" description="Cupin type-2" evidence="2">
    <location>
        <begin position="49"/>
        <end position="119"/>
    </location>
</feature>
<proteinExistence type="predicted"/>
<dbReference type="EMBL" id="BLJN01000001">
    <property type="protein sequence ID" value="GFE79289.1"/>
    <property type="molecule type" value="Genomic_DNA"/>
</dbReference>
<dbReference type="CDD" id="cd02234">
    <property type="entry name" value="cupin_BLR7677-like"/>
    <property type="match status" value="1"/>
</dbReference>
<organism evidence="3 4">
    <name type="scientific">Steroidobacter agaridevorans</name>
    <dbReference type="NCBI Taxonomy" id="2695856"/>
    <lineage>
        <taxon>Bacteria</taxon>
        <taxon>Pseudomonadati</taxon>
        <taxon>Pseudomonadota</taxon>
        <taxon>Gammaproteobacteria</taxon>
        <taxon>Steroidobacterales</taxon>
        <taxon>Steroidobacteraceae</taxon>
        <taxon>Steroidobacter</taxon>
    </lineage>
</organism>
<feature type="signal peptide" evidence="1">
    <location>
        <begin position="1"/>
        <end position="21"/>
    </location>
</feature>
<dbReference type="SUPFAM" id="SSF51182">
    <property type="entry name" value="RmlC-like cupins"/>
    <property type="match status" value="1"/>
</dbReference>
<gene>
    <name evidence="3" type="ORF">GCM10011487_12890</name>
</gene>
<sequence length="135" mass="14333">MNKFAIGAALAMTLLGATSQAADPKPAVVKPLLTEPLSGVPGKEVTVLTVEYLPGGASAPHRHDADVFVYVLEGAVVMQVDGKEPVTVRKGETFRENPKDIHRQSMNASKTEPAKFVVFVVKDQGKPVTRPLDGG</sequence>
<dbReference type="PANTHER" id="PTHR38599">
    <property type="entry name" value="CUPIN DOMAIN PROTEIN (AFU_ORTHOLOGUE AFUA_3G13620)"/>
    <property type="match status" value="1"/>
</dbReference>
<keyword evidence="1" id="KW-0732">Signal</keyword>
<name>A0A829Y7Q3_9GAMM</name>
<dbReference type="InterPro" id="IPR013096">
    <property type="entry name" value="Cupin_2"/>
</dbReference>
<dbReference type="Pfam" id="PF07883">
    <property type="entry name" value="Cupin_2"/>
    <property type="match status" value="1"/>
</dbReference>
<evidence type="ECO:0000259" key="2">
    <source>
        <dbReference type="Pfam" id="PF07883"/>
    </source>
</evidence>
<comment type="caution">
    <text evidence="3">The sequence shown here is derived from an EMBL/GenBank/DDBJ whole genome shotgun (WGS) entry which is preliminary data.</text>
</comment>
<protein>
    <recommendedName>
        <fullName evidence="2">Cupin type-2 domain-containing protein</fullName>
    </recommendedName>
</protein>
<dbReference type="Proteomes" id="UP000445000">
    <property type="component" value="Unassembled WGS sequence"/>
</dbReference>
<evidence type="ECO:0000313" key="3">
    <source>
        <dbReference type="EMBL" id="GFE79289.1"/>
    </source>
</evidence>
<dbReference type="Gene3D" id="2.60.120.10">
    <property type="entry name" value="Jelly Rolls"/>
    <property type="match status" value="1"/>
</dbReference>
<dbReference type="InterPro" id="IPR014710">
    <property type="entry name" value="RmlC-like_jellyroll"/>
</dbReference>
<evidence type="ECO:0000313" key="4">
    <source>
        <dbReference type="Proteomes" id="UP000445000"/>
    </source>
</evidence>
<feature type="chain" id="PRO_5032495896" description="Cupin type-2 domain-containing protein" evidence="1">
    <location>
        <begin position="22"/>
        <end position="135"/>
    </location>
</feature>
<keyword evidence="4" id="KW-1185">Reference proteome</keyword>
<accession>A0A829Y7Q3</accession>
<dbReference type="RefSeq" id="WP_161810976.1">
    <property type="nucleotide sequence ID" value="NZ_BLJN01000001.1"/>
</dbReference>
<dbReference type="PANTHER" id="PTHR38599:SF1">
    <property type="entry name" value="CUPIN DOMAIN PROTEIN (AFU_ORTHOLOGUE AFUA_3G13620)"/>
    <property type="match status" value="1"/>
</dbReference>
<evidence type="ECO:0000256" key="1">
    <source>
        <dbReference type="SAM" id="SignalP"/>
    </source>
</evidence>
<reference evidence="4" key="1">
    <citation type="submission" date="2020-01" db="EMBL/GenBank/DDBJ databases">
        <title>'Steroidobacter agaridevorans' sp. nov., agar-degrading bacteria isolated from rhizosphere soils.</title>
        <authorList>
            <person name="Ikenaga M."/>
            <person name="Kataoka M."/>
            <person name="Murouchi A."/>
            <person name="Katsuragi S."/>
            <person name="Sakai M."/>
        </authorList>
    </citation>
    <scope>NUCLEOTIDE SEQUENCE [LARGE SCALE GENOMIC DNA]</scope>
    <source>
        <strain evidence="4">YU21-B</strain>
    </source>
</reference>
<dbReference type="AlphaFoldDB" id="A0A829Y7Q3"/>